<comment type="caution">
    <text evidence="1">The sequence shown here is derived from an EMBL/GenBank/DDBJ whole genome shotgun (WGS) entry which is preliminary data.</text>
</comment>
<organism evidence="1 2">
    <name type="scientific">Cupriavidus taiwanensis</name>
    <dbReference type="NCBI Taxonomy" id="164546"/>
    <lineage>
        <taxon>Bacteria</taxon>
        <taxon>Pseudomonadati</taxon>
        <taxon>Pseudomonadota</taxon>
        <taxon>Betaproteobacteria</taxon>
        <taxon>Burkholderiales</taxon>
        <taxon>Burkholderiaceae</taxon>
        <taxon>Cupriavidus</taxon>
    </lineage>
</organism>
<sequence length="56" mass="6179">MEKRGIKTGGVLGGPLITRAQLQQYGAAALTKYEWKRDTAGEEQAETQFGLPRRSN</sequence>
<proteinExistence type="predicted"/>
<dbReference type="EMBL" id="OGUU01000051">
    <property type="protein sequence ID" value="SPC26114.1"/>
    <property type="molecule type" value="Genomic_DNA"/>
</dbReference>
<evidence type="ECO:0000313" key="1">
    <source>
        <dbReference type="EMBL" id="SPC26114.1"/>
    </source>
</evidence>
<accession>A0A7Z7JIL3</accession>
<gene>
    <name evidence="1" type="ORF">CBM2594_U40019</name>
</gene>
<evidence type="ECO:0000313" key="2">
    <source>
        <dbReference type="Proteomes" id="UP000257139"/>
    </source>
</evidence>
<reference evidence="1 2" key="1">
    <citation type="submission" date="2018-01" db="EMBL/GenBank/DDBJ databases">
        <authorList>
            <person name="Clerissi C."/>
        </authorList>
    </citation>
    <scope>NUCLEOTIDE SEQUENCE [LARGE SCALE GENOMIC DNA]</scope>
    <source>
        <strain evidence="1">Cupriavidus taiwanensis STM 6021</strain>
    </source>
</reference>
<dbReference type="Proteomes" id="UP000257139">
    <property type="component" value="Unassembled WGS sequence"/>
</dbReference>
<dbReference type="AlphaFoldDB" id="A0A7Z7JIL3"/>
<name>A0A7Z7JIL3_9BURK</name>
<protein>
    <submittedName>
        <fullName evidence="1">Uncharacterized protein</fullName>
    </submittedName>
</protein>